<dbReference type="SMART" id="SM00710">
    <property type="entry name" value="PbH1"/>
    <property type="match status" value="5"/>
</dbReference>
<organism evidence="2 3">
    <name type="scientific">Mangrovibacterium diazotrophicum</name>
    <dbReference type="NCBI Taxonomy" id="1261403"/>
    <lineage>
        <taxon>Bacteria</taxon>
        <taxon>Pseudomonadati</taxon>
        <taxon>Bacteroidota</taxon>
        <taxon>Bacteroidia</taxon>
        <taxon>Marinilabiliales</taxon>
        <taxon>Prolixibacteraceae</taxon>
        <taxon>Mangrovibacterium</taxon>
    </lineage>
</organism>
<dbReference type="InterPro" id="IPR006626">
    <property type="entry name" value="PbH1"/>
</dbReference>
<dbReference type="SUPFAM" id="SSF51126">
    <property type="entry name" value="Pectin lyase-like"/>
    <property type="match status" value="2"/>
</dbReference>
<dbReference type="PANTHER" id="PTHR41339:SF1">
    <property type="entry name" value="SECRETED PROTEIN"/>
    <property type="match status" value="1"/>
</dbReference>
<dbReference type="EMBL" id="RAPN01000001">
    <property type="protein sequence ID" value="RKD92176.1"/>
    <property type="molecule type" value="Genomic_DNA"/>
</dbReference>
<dbReference type="PROSITE" id="PS51257">
    <property type="entry name" value="PROKAR_LIPOPROTEIN"/>
    <property type="match status" value="1"/>
</dbReference>
<protein>
    <recommendedName>
        <fullName evidence="4">Lipoprotein</fullName>
    </recommendedName>
</protein>
<comment type="caution">
    <text evidence="2">The sequence shown here is derived from an EMBL/GenBank/DDBJ whole genome shotgun (WGS) entry which is preliminary data.</text>
</comment>
<evidence type="ECO:0000313" key="2">
    <source>
        <dbReference type="EMBL" id="RKD92176.1"/>
    </source>
</evidence>
<reference evidence="2 3" key="1">
    <citation type="submission" date="2018-09" db="EMBL/GenBank/DDBJ databases">
        <title>Genomic Encyclopedia of Archaeal and Bacterial Type Strains, Phase II (KMG-II): from individual species to whole genera.</title>
        <authorList>
            <person name="Goeker M."/>
        </authorList>
    </citation>
    <scope>NUCLEOTIDE SEQUENCE [LARGE SCALE GENOMIC DNA]</scope>
    <source>
        <strain evidence="2 3">DSM 27148</strain>
    </source>
</reference>
<dbReference type="InterPro" id="IPR011050">
    <property type="entry name" value="Pectin_lyase_fold/virulence"/>
</dbReference>
<proteinExistence type="predicted"/>
<feature type="signal peptide" evidence="1">
    <location>
        <begin position="1"/>
        <end position="23"/>
    </location>
</feature>
<feature type="chain" id="PRO_5019194206" description="Lipoprotein" evidence="1">
    <location>
        <begin position="24"/>
        <end position="729"/>
    </location>
</feature>
<evidence type="ECO:0000256" key="1">
    <source>
        <dbReference type="SAM" id="SignalP"/>
    </source>
</evidence>
<sequence>MKIKFYKMKKLLFFLSIVTLIFAGCSDDEPSGPNVIEGSTLSGDITTDTELDASVEYTLNGTLSVKNGATLTIPAGTMIKATSGFSSYLIVEQGGKLEANGTASNPITFTSAASSPAAGDWGGIWINGFAPISGGGTGTSEVDATLPYGGTDAADNSGTLTYVKILYSGAQSSESVEHNGLTLDAVGSGTTINNLYIAYGADDAVEFFGGSVNVTNLLAVNCDDDMFDVTQGWTGTLDNAYGIWEDGYSSTESDPRGIEADGNLDGKYSSQSGQSDFTMTNITIKNASSYLMEDGIKIRRGATATITNALLIGGNAKDLIDLTDSSGDATTTTSISLTVDRTSYTSNEIHADATYANVVIEDGNTGASTGAFAWTGYDFDADMTAEISGDVTEDVYLNALYTYTLNGTMNVKDGATLIIPAGTTIEATKGFASYLIVEQGGMIEAAGTADAPITFTSAEASPAAGDWGGIWINGYAPISGGGTGTSEIDATLPYGGTDAADNSGTLTYVKILYSGAQVSESVEHNGLTLDAVGNGTTINNIYVMNGADDAVEFFGGTVNVTNLLAVNCDDDMFDVTQGWTGTLDNAYGVWESGYTSSESDPRGIEADGNLDGNYPSDSGQSDFTMTNISIVNKSDYVMEDGIKIRRGATATITNALIVGGVAKNIIDMTDSKGNANTASAISLTVDGTTVPDGNDEINTGSDTYSSVVIEAGNTGASSSAFEWTGFTNF</sequence>
<dbReference type="PANTHER" id="PTHR41339">
    <property type="entry name" value="LIPL48"/>
    <property type="match status" value="1"/>
</dbReference>
<keyword evidence="3" id="KW-1185">Reference proteome</keyword>
<gene>
    <name evidence="2" type="ORF">BC643_2546</name>
</gene>
<dbReference type="AlphaFoldDB" id="A0A419W9T5"/>
<accession>A0A419W9T5</accession>
<dbReference type="Proteomes" id="UP000283387">
    <property type="component" value="Unassembled WGS sequence"/>
</dbReference>
<evidence type="ECO:0008006" key="4">
    <source>
        <dbReference type="Google" id="ProtNLM"/>
    </source>
</evidence>
<name>A0A419W9T5_9BACT</name>
<keyword evidence="1" id="KW-0732">Signal</keyword>
<evidence type="ECO:0000313" key="3">
    <source>
        <dbReference type="Proteomes" id="UP000283387"/>
    </source>
</evidence>